<reference evidence="2 3" key="1">
    <citation type="submission" date="2022-05" db="EMBL/GenBank/DDBJ databases">
        <authorList>
            <consortium name="Genoscope - CEA"/>
            <person name="William W."/>
        </authorList>
    </citation>
    <scope>NUCLEOTIDE SEQUENCE [LARGE SCALE GENOMIC DNA]</scope>
</reference>
<evidence type="ECO:0000256" key="1">
    <source>
        <dbReference type="SAM" id="MobiDB-lite"/>
    </source>
</evidence>
<protein>
    <submittedName>
        <fullName evidence="2">Uncharacterized protein</fullName>
    </submittedName>
</protein>
<keyword evidence="3" id="KW-1185">Reference proteome</keyword>
<feature type="compositionally biased region" description="Polar residues" evidence="1">
    <location>
        <begin position="240"/>
        <end position="257"/>
    </location>
</feature>
<accession>A0ABN8PVJ9</accession>
<sequence>MGICNSVFTSDIKCKELNENNLVETQKKRNEMRLKYSANTPKVSTSVEIIDIQSSDGSVSSSTSTSTFSEAESDVCLPQEELEALVICGKAWQPRQEAGEVCVRKVEGLKSRKKKFFLRSKKDRQLQMNKKSEINLASKGGVRSVPSANVCRFRYSGPPPRPSPWKEVYLTMIKANEQMAEESLRKNEQVNQIKERLVNTKQISGSRKQLAKTINRQRFYAPEERVTESEPDNAGFLGDEQTSGSLNPASTRSSPTASRGAFIISDDGPEESFSSADCYYSGNNESPDNARVNGDIILKKIGQRQKSLKEEVAAIDSTKAKQGLSS</sequence>
<evidence type="ECO:0000313" key="3">
    <source>
        <dbReference type="Proteomes" id="UP001159427"/>
    </source>
</evidence>
<name>A0ABN8PVJ9_9CNID</name>
<dbReference type="Proteomes" id="UP001159427">
    <property type="component" value="Unassembled WGS sequence"/>
</dbReference>
<feature type="non-terminal residue" evidence="2">
    <location>
        <position position="326"/>
    </location>
</feature>
<comment type="caution">
    <text evidence="2">The sequence shown here is derived from an EMBL/GenBank/DDBJ whole genome shotgun (WGS) entry which is preliminary data.</text>
</comment>
<proteinExistence type="predicted"/>
<dbReference type="EMBL" id="CALNXI010000977">
    <property type="protein sequence ID" value="CAH3149710.1"/>
    <property type="molecule type" value="Genomic_DNA"/>
</dbReference>
<gene>
    <name evidence="2" type="ORF">PEVE_00045009</name>
</gene>
<organism evidence="2 3">
    <name type="scientific">Porites evermanni</name>
    <dbReference type="NCBI Taxonomy" id="104178"/>
    <lineage>
        <taxon>Eukaryota</taxon>
        <taxon>Metazoa</taxon>
        <taxon>Cnidaria</taxon>
        <taxon>Anthozoa</taxon>
        <taxon>Hexacorallia</taxon>
        <taxon>Scleractinia</taxon>
        <taxon>Fungiina</taxon>
        <taxon>Poritidae</taxon>
        <taxon>Porites</taxon>
    </lineage>
</organism>
<evidence type="ECO:0000313" key="2">
    <source>
        <dbReference type="EMBL" id="CAH3149710.1"/>
    </source>
</evidence>
<feature type="region of interest" description="Disordered" evidence="1">
    <location>
        <begin position="221"/>
        <end position="291"/>
    </location>
</feature>